<dbReference type="EMBL" id="QOCE01000019">
    <property type="protein sequence ID" value="RBW57647.1"/>
    <property type="molecule type" value="Genomic_DNA"/>
</dbReference>
<evidence type="ECO:0000259" key="1">
    <source>
        <dbReference type="PROSITE" id="PS50222"/>
    </source>
</evidence>
<dbReference type="OrthoDB" id="5470953at2"/>
<proteinExistence type="predicted"/>
<protein>
    <recommendedName>
        <fullName evidence="1">EF-hand domain-containing protein</fullName>
    </recommendedName>
</protein>
<dbReference type="SUPFAM" id="SSF47473">
    <property type="entry name" value="EF-hand"/>
    <property type="match status" value="1"/>
</dbReference>
<accession>A0A366X6S0</accession>
<name>A0A366X6S0_9RHOB</name>
<dbReference type="Proteomes" id="UP000252706">
    <property type="component" value="Unassembled WGS sequence"/>
</dbReference>
<comment type="caution">
    <text evidence="2">The sequence shown here is derived from an EMBL/GenBank/DDBJ whole genome shotgun (WGS) entry which is preliminary data.</text>
</comment>
<evidence type="ECO:0000313" key="2">
    <source>
        <dbReference type="EMBL" id="RBW57647.1"/>
    </source>
</evidence>
<dbReference type="AlphaFoldDB" id="A0A366X6S0"/>
<dbReference type="InterPro" id="IPR011992">
    <property type="entry name" value="EF-hand-dom_pair"/>
</dbReference>
<sequence>MSADTDTDGDGMASFAELQLVYPFLTVSMFMDIDTNGDGLVDDEEMAIAVELGNLADPETDS</sequence>
<feature type="domain" description="EF-hand" evidence="1">
    <location>
        <begin position="29"/>
        <end position="56"/>
    </location>
</feature>
<gene>
    <name evidence="2" type="ORF">DS909_07975</name>
</gene>
<dbReference type="Pfam" id="PF13202">
    <property type="entry name" value="EF-hand_5"/>
    <property type="match status" value="1"/>
</dbReference>
<dbReference type="InterPro" id="IPR018247">
    <property type="entry name" value="EF_Hand_1_Ca_BS"/>
</dbReference>
<dbReference type="PROSITE" id="PS50222">
    <property type="entry name" value="EF_HAND_2"/>
    <property type="match status" value="1"/>
</dbReference>
<dbReference type="InterPro" id="IPR002048">
    <property type="entry name" value="EF_hand_dom"/>
</dbReference>
<dbReference type="PROSITE" id="PS00018">
    <property type="entry name" value="EF_HAND_1"/>
    <property type="match status" value="1"/>
</dbReference>
<dbReference type="Gene3D" id="1.10.238.10">
    <property type="entry name" value="EF-hand"/>
    <property type="match status" value="1"/>
</dbReference>
<dbReference type="GO" id="GO:0005509">
    <property type="term" value="F:calcium ion binding"/>
    <property type="evidence" value="ECO:0007669"/>
    <property type="project" value="InterPro"/>
</dbReference>
<evidence type="ECO:0000313" key="3">
    <source>
        <dbReference type="Proteomes" id="UP000252706"/>
    </source>
</evidence>
<reference evidence="2 3" key="1">
    <citation type="submission" date="2018-07" db="EMBL/GenBank/DDBJ databases">
        <title>Modular assembly of carbohydrate-degrading microbial communities in the ocean.</title>
        <authorList>
            <person name="Enke T.N."/>
            <person name="Datta M.S."/>
            <person name="Schwartzman J.A."/>
            <person name="Cermak N."/>
            <person name="Schmitz D.A."/>
            <person name="Barrere J."/>
            <person name="Cordero O.X."/>
        </authorList>
    </citation>
    <scope>NUCLEOTIDE SEQUENCE [LARGE SCALE GENOMIC DNA]</scope>
    <source>
        <strain evidence="2 3">C3M10</strain>
    </source>
</reference>
<organism evidence="2 3">
    <name type="scientific">Phaeobacter gallaeciensis</name>
    <dbReference type="NCBI Taxonomy" id="60890"/>
    <lineage>
        <taxon>Bacteria</taxon>
        <taxon>Pseudomonadati</taxon>
        <taxon>Pseudomonadota</taxon>
        <taxon>Alphaproteobacteria</taxon>
        <taxon>Rhodobacterales</taxon>
        <taxon>Roseobacteraceae</taxon>
        <taxon>Phaeobacter</taxon>
    </lineage>
</organism>